<dbReference type="Gene3D" id="1.10.260.40">
    <property type="entry name" value="lambda repressor-like DNA-binding domains"/>
    <property type="match status" value="1"/>
</dbReference>
<evidence type="ECO:0000259" key="2">
    <source>
        <dbReference type="PROSITE" id="PS50943"/>
    </source>
</evidence>
<feature type="domain" description="HTH cro/C1-type" evidence="2">
    <location>
        <begin position="42"/>
        <end position="96"/>
    </location>
</feature>
<comment type="caution">
    <text evidence="3">The sequence shown here is derived from an EMBL/GenBank/DDBJ whole genome shotgun (WGS) entry which is preliminary data.</text>
</comment>
<dbReference type="SMART" id="SM00530">
    <property type="entry name" value="HTH_XRE"/>
    <property type="match status" value="1"/>
</dbReference>
<dbReference type="PANTHER" id="PTHR46797:SF1">
    <property type="entry name" value="METHYLPHOSPHONATE SYNTHASE"/>
    <property type="match status" value="1"/>
</dbReference>
<proteinExistence type="predicted"/>
<dbReference type="Proteomes" id="UP000823865">
    <property type="component" value="Unassembled WGS sequence"/>
</dbReference>
<keyword evidence="1" id="KW-0238">DNA-binding</keyword>
<dbReference type="PANTHER" id="PTHR46797">
    <property type="entry name" value="HTH-TYPE TRANSCRIPTIONAL REGULATOR"/>
    <property type="match status" value="1"/>
</dbReference>
<evidence type="ECO:0000313" key="3">
    <source>
        <dbReference type="EMBL" id="MBU3852909.1"/>
    </source>
</evidence>
<dbReference type="AlphaFoldDB" id="A0A9E2L579"/>
<dbReference type="PROSITE" id="PS50943">
    <property type="entry name" value="HTH_CROC1"/>
    <property type="match status" value="1"/>
</dbReference>
<dbReference type="Pfam" id="PF01381">
    <property type="entry name" value="HTH_3"/>
    <property type="match status" value="1"/>
</dbReference>
<dbReference type="CDD" id="cd00093">
    <property type="entry name" value="HTH_XRE"/>
    <property type="match status" value="1"/>
</dbReference>
<organism evidence="3 4">
    <name type="scientific">Candidatus Paraprevotella stercoravium</name>
    <dbReference type="NCBI Taxonomy" id="2838725"/>
    <lineage>
        <taxon>Bacteria</taxon>
        <taxon>Pseudomonadati</taxon>
        <taxon>Bacteroidota</taxon>
        <taxon>Bacteroidia</taxon>
        <taxon>Bacteroidales</taxon>
        <taxon>Prevotellaceae</taxon>
        <taxon>Paraprevotella</taxon>
    </lineage>
</organism>
<sequence length="100" mass="11407">MKERNDIGSFDAILDEKYGKMGTPERDEFHREAYAYCVGQMISEARKHEKMTQSELAERVGTNKTYISRIEKGVIEPGVGLFFRIIDALGLKIEIVKPVL</sequence>
<dbReference type="GO" id="GO:0003677">
    <property type="term" value="F:DNA binding"/>
    <property type="evidence" value="ECO:0007669"/>
    <property type="project" value="UniProtKB-KW"/>
</dbReference>
<dbReference type="EMBL" id="JAHLFU010000067">
    <property type="protein sequence ID" value="MBU3852909.1"/>
    <property type="molecule type" value="Genomic_DNA"/>
</dbReference>
<reference evidence="3" key="2">
    <citation type="submission" date="2021-04" db="EMBL/GenBank/DDBJ databases">
        <authorList>
            <person name="Gilroy R."/>
        </authorList>
    </citation>
    <scope>NUCLEOTIDE SEQUENCE</scope>
    <source>
        <strain evidence="3">G3-2149</strain>
    </source>
</reference>
<dbReference type="GO" id="GO:0003700">
    <property type="term" value="F:DNA-binding transcription factor activity"/>
    <property type="evidence" value="ECO:0007669"/>
    <property type="project" value="TreeGrafter"/>
</dbReference>
<accession>A0A9E2L579</accession>
<reference evidence="3" key="1">
    <citation type="journal article" date="2021" name="PeerJ">
        <title>Extensive microbial diversity within the chicken gut microbiome revealed by metagenomics and culture.</title>
        <authorList>
            <person name="Gilroy R."/>
            <person name="Ravi A."/>
            <person name="Getino M."/>
            <person name="Pursley I."/>
            <person name="Horton D.L."/>
            <person name="Alikhan N.F."/>
            <person name="Baker D."/>
            <person name="Gharbi K."/>
            <person name="Hall N."/>
            <person name="Watson M."/>
            <person name="Adriaenssens E.M."/>
            <person name="Foster-Nyarko E."/>
            <person name="Jarju S."/>
            <person name="Secka A."/>
            <person name="Antonio M."/>
            <person name="Oren A."/>
            <person name="Chaudhuri R.R."/>
            <person name="La Ragione R."/>
            <person name="Hildebrand F."/>
            <person name="Pallen M.J."/>
        </authorList>
    </citation>
    <scope>NUCLEOTIDE SEQUENCE</scope>
    <source>
        <strain evidence="3">G3-2149</strain>
    </source>
</reference>
<dbReference type="InterPro" id="IPR050807">
    <property type="entry name" value="TransReg_Diox_bact_type"/>
</dbReference>
<dbReference type="InterPro" id="IPR010982">
    <property type="entry name" value="Lambda_DNA-bd_dom_sf"/>
</dbReference>
<gene>
    <name evidence="3" type="ORF">H9789_03630</name>
</gene>
<dbReference type="SUPFAM" id="SSF47413">
    <property type="entry name" value="lambda repressor-like DNA-binding domains"/>
    <property type="match status" value="1"/>
</dbReference>
<dbReference type="InterPro" id="IPR001387">
    <property type="entry name" value="Cro/C1-type_HTH"/>
</dbReference>
<protein>
    <submittedName>
        <fullName evidence="3">Helix-turn-helix domain-containing protein</fullName>
    </submittedName>
</protein>
<dbReference type="GO" id="GO:0005829">
    <property type="term" value="C:cytosol"/>
    <property type="evidence" value="ECO:0007669"/>
    <property type="project" value="TreeGrafter"/>
</dbReference>
<name>A0A9E2L579_9BACT</name>
<evidence type="ECO:0000313" key="4">
    <source>
        <dbReference type="Proteomes" id="UP000823865"/>
    </source>
</evidence>
<evidence type="ECO:0000256" key="1">
    <source>
        <dbReference type="ARBA" id="ARBA00023125"/>
    </source>
</evidence>